<gene>
    <name evidence="1" type="ORF">IGS68_00405</name>
</gene>
<dbReference type="RefSeq" id="WP_201076457.1">
    <property type="nucleotide sequence ID" value="NZ_CP067420.1"/>
</dbReference>
<accession>A0ABX7B5Z5</accession>
<proteinExistence type="predicted"/>
<dbReference type="PANTHER" id="PTHR35175">
    <property type="entry name" value="DUF1289 DOMAIN-CONTAINING PROTEIN"/>
    <property type="match status" value="1"/>
</dbReference>
<dbReference type="Proteomes" id="UP000595197">
    <property type="component" value="Chromosome"/>
</dbReference>
<protein>
    <submittedName>
        <fullName evidence="1">DUF1289 domain-containing protein</fullName>
    </submittedName>
</protein>
<evidence type="ECO:0000313" key="1">
    <source>
        <dbReference type="EMBL" id="QQP89788.1"/>
    </source>
</evidence>
<sequence>MAKLKTKNPCTDVCKYDSDKVCKGCGRTRAEVKAWKSFSDEEKDAINRRVRETHLKGKDRKK</sequence>
<dbReference type="Pfam" id="PF06945">
    <property type="entry name" value="DUF1289"/>
    <property type="match status" value="1"/>
</dbReference>
<reference evidence="1" key="1">
    <citation type="submission" date="2021-02" db="EMBL/GenBank/DDBJ databases">
        <title>Skermanella TT6 skin isolate.</title>
        <authorList>
            <person name="Lee K."/>
            <person name="Ganzorig M."/>
        </authorList>
    </citation>
    <scope>NUCLEOTIDE SEQUENCE</scope>
    <source>
        <strain evidence="1">TT6</strain>
    </source>
</reference>
<evidence type="ECO:0000313" key="2">
    <source>
        <dbReference type="Proteomes" id="UP000595197"/>
    </source>
</evidence>
<keyword evidence="2" id="KW-1185">Reference proteome</keyword>
<organism evidence="1 2">
    <name type="scientific">Skermanella cutis</name>
    <dbReference type="NCBI Taxonomy" id="2775420"/>
    <lineage>
        <taxon>Bacteria</taxon>
        <taxon>Pseudomonadati</taxon>
        <taxon>Pseudomonadota</taxon>
        <taxon>Alphaproteobacteria</taxon>
        <taxon>Rhodospirillales</taxon>
        <taxon>Azospirillaceae</taxon>
        <taxon>Skermanella</taxon>
    </lineage>
</organism>
<dbReference type="EMBL" id="CP067420">
    <property type="protein sequence ID" value="QQP89788.1"/>
    <property type="molecule type" value="Genomic_DNA"/>
</dbReference>
<dbReference type="PANTHER" id="PTHR35175:SF1">
    <property type="entry name" value="OXIDOREDUCTASE"/>
    <property type="match status" value="1"/>
</dbReference>
<dbReference type="InterPro" id="IPR010710">
    <property type="entry name" value="DUF1289"/>
</dbReference>
<name>A0ABX7B5Z5_9PROT</name>